<feature type="transmembrane region" description="Helical" evidence="5">
    <location>
        <begin position="60"/>
        <end position="77"/>
    </location>
</feature>
<comment type="caution">
    <text evidence="6">The sequence shown here is derived from an EMBL/GenBank/DDBJ whole genome shotgun (WGS) entry which is preliminary data.</text>
</comment>
<name>A0A2W1JZX4_9CYAN</name>
<keyword evidence="7" id="KW-1185">Reference proteome</keyword>
<protein>
    <recommendedName>
        <fullName evidence="8">DUF4870 domain-containing protein</fullName>
    </recommendedName>
</protein>
<comment type="subcellular location">
    <subcellularLocation>
        <location evidence="1">Membrane</location>
        <topology evidence="1">Multi-pass membrane protein</topology>
    </subcellularLocation>
</comment>
<evidence type="ECO:0000256" key="1">
    <source>
        <dbReference type="ARBA" id="ARBA00004141"/>
    </source>
</evidence>
<organism evidence="6 7">
    <name type="scientific">Acaryochloris thomasi RCC1774</name>
    <dbReference type="NCBI Taxonomy" id="1764569"/>
    <lineage>
        <taxon>Bacteria</taxon>
        <taxon>Bacillati</taxon>
        <taxon>Cyanobacteriota</taxon>
        <taxon>Cyanophyceae</taxon>
        <taxon>Acaryochloridales</taxon>
        <taxon>Acaryochloridaceae</taxon>
        <taxon>Acaryochloris</taxon>
        <taxon>Acaryochloris thomasi</taxon>
    </lineage>
</organism>
<dbReference type="Pfam" id="PF09685">
    <property type="entry name" value="MamF_MmsF"/>
    <property type="match status" value="1"/>
</dbReference>
<dbReference type="EMBL" id="PQWO01000001">
    <property type="protein sequence ID" value="PZD75442.1"/>
    <property type="molecule type" value="Genomic_DNA"/>
</dbReference>
<feature type="transmembrane region" description="Helical" evidence="5">
    <location>
        <begin position="83"/>
        <end position="106"/>
    </location>
</feature>
<sequence>MVLNTYDSDKRRLLSSLCHGAIFFSPLVLSAGIPFAILTVSDDPVVKESAKESLNYHFNIWFYGLIAGIISFFWWTIILLPLIWLVAAFLLFMTWIVPIVAIASCWSNPDESYRYPFIFRLL</sequence>
<reference evidence="6 7" key="1">
    <citation type="journal article" date="2018" name="Sci. Rep.">
        <title>A novel species of the marine cyanobacterium Acaryochloris with a unique pigment content and lifestyle.</title>
        <authorList>
            <person name="Partensky F."/>
            <person name="Six C."/>
            <person name="Ratin M."/>
            <person name="Garczarek L."/>
            <person name="Vaulot D."/>
            <person name="Probert I."/>
            <person name="Calteau A."/>
            <person name="Gourvil P."/>
            <person name="Marie D."/>
            <person name="Grebert T."/>
            <person name="Bouchier C."/>
            <person name="Le Panse S."/>
            <person name="Gachenot M."/>
            <person name="Rodriguez F."/>
            <person name="Garrido J.L."/>
        </authorList>
    </citation>
    <scope>NUCLEOTIDE SEQUENCE [LARGE SCALE GENOMIC DNA]</scope>
    <source>
        <strain evidence="6 7">RCC1774</strain>
    </source>
</reference>
<keyword evidence="3 5" id="KW-1133">Transmembrane helix</keyword>
<evidence type="ECO:0000313" key="7">
    <source>
        <dbReference type="Proteomes" id="UP000248857"/>
    </source>
</evidence>
<evidence type="ECO:0000256" key="2">
    <source>
        <dbReference type="ARBA" id="ARBA00022692"/>
    </source>
</evidence>
<accession>A0A2W1JZX4</accession>
<proteinExistence type="predicted"/>
<dbReference type="RefSeq" id="WP_110984422.1">
    <property type="nucleotide sequence ID" value="NZ_CAWNWM010000001.1"/>
</dbReference>
<gene>
    <name evidence="6" type="ORF">C1752_00448</name>
</gene>
<evidence type="ECO:0008006" key="8">
    <source>
        <dbReference type="Google" id="ProtNLM"/>
    </source>
</evidence>
<dbReference type="Proteomes" id="UP000248857">
    <property type="component" value="Unassembled WGS sequence"/>
</dbReference>
<feature type="transmembrane region" description="Helical" evidence="5">
    <location>
        <begin position="20"/>
        <end position="40"/>
    </location>
</feature>
<dbReference type="OrthoDB" id="425405at2"/>
<evidence type="ECO:0000256" key="3">
    <source>
        <dbReference type="ARBA" id="ARBA00022989"/>
    </source>
</evidence>
<evidence type="ECO:0000256" key="5">
    <source>
        <dbReference type="SAM" id="Phobius"/>
    </source>
</evidence>
<evidence type="ECO:0000313" key="6">
    <source>
        <dbReference type="EMBL" id="PZD75442.1"/>
    </source>
</evidence>
<evidence type="ECO:0000256" key="4">
    <source>
        <dbReference type="ARBA" id="ARBA00023136"/>
    </source>
</evidence>
<dbReference type="InterPro" id="IPR019109">
    <property type="entry name" value="MamF_MmsF"/>
</dbReference>
<dbReference type="AlphaFoldDB" id="A0A2W1JZX4"/>
<keyword evidence="2 5" id="KW-0812">Transmembrane</keyword>
<keyword evidence="4 5" id="KW-0472">Membrane</keyword>